<dbReference type="Proteomes" id="UP000184330">
    <property type="component" value="Unassembled WGS sequence"/>
</dbReference>
<gene>
    <name evidence="2" type="ORF">PAC_11544</name>
</gene>
<keyword evidence="3" id="KW-1185">Reference proteome</keyword>
<feature type="domain" description="BTB" evidence="1">
    <location>
        <begin position="13"/>
        <end position="69"/>
    </location>
</feature>
<dbReference type="EMBL" id="FJOG01000018">
    <property type="protein sequence ID" value="CZR61647.1"/>
    <property type="molecule type" value="Genomic_DNA"/>
</dbReference>
<dbReference type="CDD" id="cd18186">
    <property type="entry name" value="BTB_POZ_ZBTB_KLHL-like"/>
    <property type="match status" value="1"/>
</dbReference>
<dbReference type="InterPro" id="IPR000210">
    <property type="entry name" value="BTB/POZ_dom"/>
</dbReference>
<evidence type="ECO:0000259" key="1">
    <source>
        <dbReference type="PROSITE" id="PS50097"/>
    </source>
</evidence>
<dbReference type="AlphaFoldDB" id="A0A1L7X9J1"/>
<dbReference type="PANTHER" id="PTHR47843">
    <property type="entry name" value="BTB DOMAIN-CONTAINING PROTEIN-RELATED"/>
    <property type="match status" value="1"/>
</dbReference>
<dbReference type="Pfam" id="PF00651">
    <property type="entry name" value="BTB"/>
    <property type="match status" value="1"/>
</dbReference>
<dbReference type="SUPFAM" id="SSF54695">
    <property type="entry name" value="POZ domain"/>
    <property type="match status" value="1"/>
</dbReference>
<dbReference type="Gene3D" id="3.30.710.10">
    <property type="entry name" value="Potassium Channel Kv1.1, Chain A"/>
    <property type="match status" value="1"/>
</dbReference>
<name>A0A1L7X9J1_9HELO</name>
<dbReference type="SMART" id="SM00225">
    <property type="entry name" value="BTB"/>
    <property type="match status" value="1"/>
</dbReference>
<sequence length="250" mass="29086">MQRITVGGKIICIFMVKDKQGFTVHKDLLALHSGYFRNRFRDAEEDEKFELQDFKAATFADFHAWLYSGIFLDAKDLVTSMSSQETWALGSFLKAPAYQNHCMDLMRNDFRSHYGTTRDYKRVLIEDIESAYNHTSKGSLLRVFMVDLVCSKDVWGTLPKGSTEQKEWEALSENNTDFKRDTLTRLPQPWLGTFPWDEQYREGYLEDEERLDETWEKLILASRSLSDIEEAARTGEVKSIIELAHLRGNK</sequence>
<reference evidence="2 3" key="1">
    <citation type="submission" date="2016-03" db="EMBL/GenBank/DDBJ databases">
        <authorList>
            <person name="Ploux O."/>
        </authorList>
    </citation>
    <scope>NUCLEOTIDE SEQUENCE [LARGE SCALE GENOMIC DNA]</scope>
    <source>
        <strain evidence="2 3">UAMH 11012</strain>
    </source>
</reference>
<dbReference type="PANTHER" id="PTHR47843:SF2">
    <property type="entry name" value="BTB DOMAIN-CONTAINING PROTEIN"/>
    <property type="match status" value="1"/>
</dbReference>
<organism evidence="2 3">
    <name type="scientific">Phialocephala subalpina</name>
    <dbReference type="NCBI Taxonomy" id="576137"/>
    <lineage>
        <taxon>Eukaryota</taxon>
        <taxon>Fungi</taxon>
        <taxon>Dikarya</taxon>
        <taxon>Ascomycota</taxon>
        <taxon>Pezizomycotina</taxon>
        <taxon>Leotiomycetes</taxon>
        <taxon>Helotiales</taxon>
        <taxon>Mollisiaceae</taxon>
        <taxon>Phialocephala</taxon>
        <taxon>Phialocephala fortinii species complex</taxon>
    </lineage>
</organism>
<evidence type="ECO:0000313" key="3">
    <source>
        <dbReference type="Proteomes" id="UP000184330"/>
    </source>
</evidence>
<dbReference type="PROSITE" id="PS50097">
    <property type="entry name" value="BTB"/>
    <property type="match status" value="1"/>
</dbReference>
<evidence type="ECO:0000313" key="2">
    <source>
        <dbReference type="EMBL" id="CZR61647.1"/>
    </source>
</evidence>
<proteinExistence type="predicted"/>
<accession>A0A1L7X9J1</accession>
<dbReference type="InterPro" id="IPR011333">
    <property type="entry name" value="SKP1/BTB/POZ_sf"/>
</dbReference>
<protein>
    <recommendedName>
        <fullName evidence="1">BTB domain-containing protein</fullName>
    </recommendedName>
</protein>
<dbReference type="OrthoDB" id="1022638at2759"/>